<name>A0A8H6BA03_DEKBR</name>
<gene>
    <name evidence="3" type="ORF">BRETT_004055</name>
</gene>
<dbReference type="PANTHER" id="PTHR10696">
    <property type="entry name" value="GAMMA-BUTYROBETAINE HYDROXYLASE-RELATED"/>
    <property type="match status" value="1"/>
</dbReference>
<dbReference type="InterPro" id="IPR050411">
    <property type="entry name" value="AlphaKG_dependent_hydroxylases"/>
</dbReference>
<dbReference type="Gene3D" id="3.60.130.10">
    <property type="entry name" value="Clavaminate synthase-like"/>
    <property type="match status" value="1"/>
</dbReference>
<dbReference type="GeneID" id="64575978"/>
<organism evidence="3 4">
    <name type="scientific">Dekkera bruxellensis</name>
    <name type="common">Brettanomyces custersii</name>
    <dbReference type="NCBI Taxonomy" id="5007"/>
    <lineage>
        <taxon>Eukaryota</taxon>
        <taxon>Fungi</taxon>
        <taxon>Dikarya</taxon>
        <taxon>Ascomycota</taxon>
        <taxon>Saccharomycotina</taxon>
        <taxon>Pichiomycetes</taxon>
        <taxon>Pichiales</taxon>
        <taxon>Pichiaceae</taxon>
        <taxon>Brettanomyces</taxon>
    </lineage>
</organism>
<feature type="domain" description="TauD/TfdA-like" evidence="2">
    <location>
        <begin position="32"/>
        <end position="338"/>
    </location>
</feature>
<dbReference type="Pfam" id="PF02668">
    <property type="entry name" value="TauD"/>
    <property type="match status" value="1"/>
</dbReference>
<dbReference type="PANTHER" id="PTHR10696:SF21">
    <property type="entry name" value="TAUD_TFDA-LIKE DOMAIN-CONTAINING PROTEIN"/>
    <property type="match status" value="1"/>
</dbReference>
<dbReference type="KEGG" id="bbrx:BRETT_004055"/>
<dbReference type="SUPFAM" id="SSF51197">
    <property type="entry name" value="Clavaminate synthase-like"/>
    <property type="match status" value="1"/>
</dbReference>
<reference evidence="3" key="1">
    <citation type="submission" date="2020-10" db="EMBL/GenBank/DDBJ databases">
        <authorList>
            <person name="Palmer J.M."/>
        </authorList>
    </citation>
    <scope>NUCLEOTIDE SEQUENCE</scope>
    <source>
        <strain evidence="3">UCD 2041</strain>
    </source>
</reference>
<keyword evidence="1" id="KW-0560">Oxidoreductase</keyword>
<accession>A0A8H6BA03</accession>
<dbReference type="InterPro" id="IPR003819">
    <property type="entry name" value="TauD/TfdA-like"/>
</dbReference>
<dbReference type="OrthoDB" id="408743at2759"/>
<dbReference type="EMBL" id="CP063133">
    <property type="protein sequence ID" value="QOU18837.1"/>
    <property type="molecule type" value="Genomic_DNA"/>
</dbReference>
<dbReference type="RefSeq" id="XP_041135330.1">
    <property type="nucleotide sequence ID" value="XM_041282554.1"/>
</dbReference>
<protein>
    <recommendedName>
        <fullName evidence="2">TauD/TfdA-like domain-containing protein</fullName>
    </recommendedName>
</protein>
<dbReference type="GO" id="GO:0016491">
    <property type="term" value="F:oxidoreductase activity"/>
    <property type="evidence" value="ECO:0007669"/>
    <property type="project" value="UniProtKB-KW"/>
</dbReference>
<dbReference type="InterPro" id="IPR042098">
    <property type="entry name" value="TauD-like_sf"/>
</dbReference>
<evidence type="ECO:0000313" key="3">
    <source>
        <dbReference type="EMBL" id="QOU18837.1"/>
    </source>
</evidence>
<dbReference type="Proteomes" id="UP000663131">
    <property type="component" value="Chromosome 5"/>
</dbReference>
<evidence type="ECO:0000256" key="1">
    <source>
        <dbReference type="ARBA" id="ARBA00023002"/>
    </source>
</evidence>
<dbReference type="AlphaFoldDB" id="A0A8H6BA03"/>
<proteinExistence type="predicted"/>
<evidence type="ECO:0000259" key="2">
    <source>
        <dbReference type="Pfam" id="PF02668"/>
    </source>
</evidence>
<sequence length="352" mass="40428">MVKLTKIELPKKHIVYGNEFPVAYTLSTKASPIEIEDLLHQEAKKGFFNEILRKNGAVVLRLGITDPDILSKFIKAIGYGSGDVPFVQNGSTAQRTQITDVLTTANEGPGELDIYQHNEFSRFKSYPSKLFFACTEYTAKGGETPIVHGAEIFNDIQNKDPKFITSLSKRGLLFEQTWNYNSSEGVNWTDKYAFGRLLKGDDTLEEKKQKAEKISREHISDDISWTKNNNLVLKEHTEPLKLYDNGERKYGVFFNSIPAYYGYIAYQVKGYGNESKILYDDNEEPISRRDLDIALESSFSSEYNHEWQEGDLAIIDNFQVSHGRKPWRDGKRKILVSMWDTKNREEFPKYVV</sequence>
<evidence type="ECO:0000313" key="4">
    <source>
        <dbReference type="Proteomes" id="UP000663131"/>
    </source>
</evidence>
<reference evidence="3" key="2">
    <citation type="journal article" name="BMC Genomics">
        <title>New genome assemblies reveal patterns of domestication and adaptation across Brettanomyces (Dekkera) species.</title>
        <authorList>
            <person name="Roach M.J."/>
            <person name="Borneman A.R."/>
        </authorList>
    </citation>
    <scope>NUCLEOTIDE SEQUENCE</scope>
    <source>
        <strain evidence="3">UCD 2041</strain>
    </source>
</reference>